<dbReference type="Proteomes" id="UP001142325">
    <property type="component" value="Unassembled WGS sequence"/>
</dbReference>
<organism evidence="1 2">
    <name type="scientific">Microbacterium keratanolyticum</name>
    <dbReference type="NCBI Taxonomy" id="67574"/>
    <lineage>
        <taxon>Bacteria</taxon>
        <taxon>Bacillati</taxon>
        <taxon>Actinomycetota</taxon>
        <taxon>Actinomycetes</taxon>
        <taxon>Micrococcales</taxon>
        <taxon>Microbacteriaceae</taxon>
        <taxon>Microbacterium</taxon>
    </lineage>
</organism>
<evidence type="ECO:0000313" key="1">
    <source>
        <dbReference type="EMBL" id="GLK00578.1"/>
    </source>
</evidence>
<accession>A0A9W6M7L7</accession>
<dbReference type="AlphaFoldDB" id="A0A9W6M7L7"/>
<sequence length="60" mass="6314">MIATATAVTPAADASVFGRARIHANDFTAGPPWAYVCLYLGRSHTRGLAPRVGARKLDSS</sequence>
<gene>
    <name evidence="1" type="ORF">GCM10017596_02930</name>
</gene>
<proteinExistence type="predicted"/>
<comment type="caution">
    <text evidence="1">The sequence shown here is derived from an EMBL/GenBank/DDBJ whole genome shotgun (WGS) entry which is preliminary data.</text>
</comment>
<reference evidence="1" key="1">
    <citation type="journal article" date="2014" name="Int. J. Syst. Evol. Microbiol.">
        <title>Complete genome sequence of Corynebacterium casei LMG S-19264T (=DSM 44701T), isolated from a smear-ripened cheese.</title>
        <authorList>
            <consortium name="US DOE Joint Genome Institute (JGI-PGF)"/>
            <person name="Walter F."/>
            <person name="Albersmeier A."/>
            <person name="Kalinowski J."/>
            <person name="Ruckert C."/>
        </authorList>
    </citation>
    <scope>NUCLEOTIDE SEQUENCE</scope>
    <source>
        <strain evidence="1">VKM Ac-1958</strain>
    </source>
</reference>
<name>A0A9W6M7L7_9MICO</name>
<keyword evidence="2" id="KW-1185">Reference proteome</keyword>
<evidence type="ECO:0000313" key="2">
    <source>
        <dbReference type="Proteomes" id="UP001142325"/>
    </source>
</evidence>
<reference evidence="1" key="2">
    <citation type="submission" date="2023-01" db="EMBL/GenBank/DDBJ databases">
        <authorList>
            <person name="Sun Q."/>
            <person name="Evtushenko L."/>
        </authorList>
    </citation>
    <scope>NUCLEOTIDE SEQUENCE</scope>
    <source>
        <strain evidence="1">VKM Ac-1958</strain>
    </source>
</reference>
<protein>
    <submittedName>
        <fullName evidence="1">Uncharacterized protein</fullName>
    </submittedName>
</protein>
<dbReference type="EMBL" id="BSET01000001">
    <property type="protein sequence ID" value="GLK00578.1"/>
    <property type="molecule type" value="Genomic_DNA"/>
</dbReference>